<dbReference type="InterPro" id="IPR053269">
    <property type="entry name" value="Asp-Met_ligase"/>
</dbReference>
<dbReference type="PANTHER" id="PTHR37018">
    <property type="entry name" value="CULTURE SPECIFIC PROTEIN, PUTATIVE (AFU_ORTHOLOGUE AFUA_2G00130)-RELATED"/>
    <property type="match status" value="1"/>
</dbReference>
<protein>
    <recommendedName>
        <fullName evidence="2">ATP-grasp domain-containing protein</fullName>
    </recommendedName>
</protein>
<accession>A0A1F6Y7E0</accession>
<dbReference type="SUPFAM" id="SSF56059">
    <property type="entry name" value="Glutathione synthetase ATP-binding domain-like"/>
    <property type="match status" value="1"/>
</dbReference>
<sequence length="414" mass="47672">MLTLSDYFPKDTEYFYSYPLGDTIFFYNAGDPVADELISARLLACAGKHIKVVVYNSILRHKSLELLRKNSDISFIPKKQIIVLPPTINEKTPSLKKNKLIAKALLKQISHRTLIMAQPMMDERILNEYQMDPKLSIWLNDKKNLDQYVPAEFLPKRYAQFRNGQDFFDSIGKMPLPCVVKISASSSGEGTRICLDPIDFKKAKKDFKKRAGTIFVEEYISYVHNFGFQFGIPFNKKKAPHVIGYNHQVTAENGEFLGGFIFQEEKHKKIKKIKKFITKEILPKIQKMGWYGVGGLDVLLKSNGRFYIIDSNFRTTGMTAYIFLTKNKLITKSIVSFTATFRGTKEEFTDKVLSLNKGRDKVLTIVSLSKRKNEYRFNGALLFNKKEETLQLAASLIERGVKSEILRMLRFWEC</sequence>
<evidence type="ECO:0000313" key="4">
    <source>
        <dbReference type="Proteomes" id="UP000177693"/>
    </source>
</evidence>
<dbReference type="Gene3D" id="3.30.470.20">
    <property type="entry name" value="ATP-grasp fold, B domain"/>
    <property type="match status" value="1"/>
</dbReference>
<evidence type="ECO:0000256" key="1">
    <source>
        <dbReference type="PROSITE-ProRule" id="PRU00409"/>
    </source>
</evidence>
<comment type="caution">
    <text evidence="3">The sequence shown here is derived from an EMBL/GenBank/DDBJ whole genome shotgun (WGS) entry which is preliminary data.</text>
</comment>
<evidence type="ECO:0000259" key="2">
    <source>
        <dbReference type="PROSITE" id="PS50975"/>
    </source>
</evidence>
<reference evidence="3 4" key="1">
    <citation type="journal article" date="2016" name="Nat. Commun.">
        <title>Thousands of microbial genomes shed light on interconnected biogeochemical processes in an aquifer system.</title>
        <authorList>
            <person name="Anantharaman K."/>
            <person name="Brown C.T."/>
            <person name="Hug L.A."/>
            <person name="Sharon I."/>
            <person name="Castelle C.J."/>
            <person name="Probst A.J."/>
            <person name="Thomas B.C."/>
            <person name="Singh A."/>
            <person name="Wilkins M.J."/>
            <person name="Karaoz U."/>
            <person name="Brodie E.L."/>
            <person name="Williams K.H."/>
            <person name="Hubbard S.S."/>
            <person name="Banfield J.F."/>
        </authorList>
    </citation>
    <scope>NUCLEOTIDE SEQUENCE [LARGE SCALE GENOMIC DNA]</scope>
</reference>
<name>A0A1F6Y7E0_9BACT</name>
<dbReference type="AlphaFoldDB" id="A0A1F6Y7E0"/>
<dbReference type="PANTHER" id="PTHR37018:SF1">
    <property type="entry name" value="CULTURE SPECIFIC PROTEIN, PUTATIVE (AFU_ORTHOLOGUE AFUA_2G00130)-RELATED"/>
    <property type="match status" value="1"/>
</dbReference>
<feature type="domain" description="ATP-grasp" evidence="2">
    <location>
        <begin position="145"/>
        <end position="339"/>
    </location>
</feature>
<dbReference type="GO" id="GO:0046872">
    <property type="term" value="F:metal ion binding"/>
    <property type="evidence" value="ECO:0007669"/>
    <property type="project" value="InterPro"/>
</dbReference>
<proteinExistence type="predicted"/>
<dbReference type="PROSITE" id="PS50975">
    <property type="entry name" value="ATP_GRASP"/>
    <property type="match status" value="1"/>
</dbReference>
<dbReference type="EMBL" id="MFVL01000002">
    <property type="protein sequence ID" value="OGJ02256.1"/>
    <property type="molecule type" value="Genomic_DNA"/>
</dbReference>
<keyword evidence="1" id="KW-0547">Nucleotide-binding</keyword>
<evidence type="ECO:0000313" key="3">
    <source>
        <dbReference type="EMBL" id="OGJ02256.1"/>
    </source>
</evidence>
<dbReference type="GO" id="GO:0005524">
    <property type="term" value="F:ATP binding"/>
    <property type="evidence" value="ECO:0007669"/>
    <property type="project" value="UniProtKB-UniRule"/>
</dbReference>
<keyword evidence="1" id="KW-0067">ATP-binding</keyword>
<dbReference type="Proteomes" id="UP000177693">
    <property type="component" value="Unassembled WGS sequence"/>
</dbReference>
<organism evidence="3 4">
    <name type="scientific">Candidatus Nomurabacteria bacterium RIFCSPLOWO2_02_FULL_40_67</name>
    <dbReference type="NCBI Taxonomy" id="1801787"/>
    <lineage>
        <taxon>Bacteria</taxon>
        <taxon>Candidatus Nomuraibacteriota</taxon>
    </lineage>
</organism>
<gene>
    <name evidence="3" type="ORF">A3I23_01255</name>
</gene>
<dbReference type="InterPro" id="IPR011761">
    <property type="entry name" value="ATP-grasp"/>
</dbReference>